<evidence type="ECO:0000259" key="1">
    <source>
        <dbReference type="Pfam" id="PF12697"/>
    </source>
</evidence>
<evidence type="ECO:0000313" key="3">
    <source>
        <dbReference type="Proteomes" id="UP001430848"/>
    </source>
</evidence>
<dbReference type="Gene3D" id="3.40.50.1820">
    <property type="entry name" value="alpha/beta hydrolase"/>
    <property type="match status" value="1"/>
</dbReference>
<comment type="caution">
    <text evidence="2">The sequence shown here is derived from an EMBL/GenBank/DDBJ whole genome shotgun (WGS) entry which is preliminary data.</text>
</comment>
<gene>
    <name evidence="2" type="ORF">SLS63_000244</name>
</gene>
<name>A0ABR1PQ88_DIAER</name>
<dbReference type="InterPro" id="IPR000073">
    <property type="entry name" value="AB_hydrolase_1"/>
</dbReference>
<sequence length="251" mass="27044">MTSSTTFVLVPGAWHPAAALDPIAKPLRAAGYTVRGVDLPTCGAEPPLSEFGPDVDAISKAIAEEADRGQDVVVFMHSYGGVVGTEACRGLGKKEREAAGKKGGVVRLIYCTAFLVGEGVSLMDMLGGKPMPWFILSDNETRVKPNTPEDVFYNDLRADEAKKVSDTLLHHSYECFTTKLTYPAYKDIPTTYQFCKKDNALPLFAQEKMVEDARALGVQVDTETFDASHSPFLSMPDEVVASCKRAAGGGT</sequence>
<feature type="domain" description="AB hydrolase-1" evidence="1">
    <location>
        <begin position="7"/>
        <end position="241"/>
    </location>
</feature>
<dbReference type="EMBL" id="JAKNSF020000001">
    <property type="protein sequence ID" value="KAK7742679.1"/>
    <property type="molecule type" value="Genomic_DNA"/>
</dbReference>
<dbReference type="InterPro" id="IPR052897">
    <property type="entry name" value="Sec-Metab_Biosynth_Hydrolase"/>
</dbReference>
<proteinExistence type="predicted"/>
<accession>A0ABR1PQ88</accession>
<dbReference type="PANTHER" id="PTHR37017">
    <property type="entry name" value="AB HYDROLASE-1 DOMAIN-CONTAINING PROTEIN-RELATED"/>
    <property type="match status" value="1"/>
</dbReference>
<organism evidence="2 3">
    <name type="scientific">Diaporthe eres</name>
    <name type="common">Phomopsis oblonga</name>
    <dbReference type="NCBI Taxonomy" id="83184"/>
    <lineage>
        <taxon>Eukaryota</taxon>
        <taxon>Fungi</taxon>
        <taxon>Dikarya</taxon>
        <taxon>Ascomycota</taxon>
        <taxon>Pezizomycotina</taxon>
        <taxon>Sordariomycetes</taxon>
        <taxon>Sordariomycetidae</taxon>
        <taxon>Diaporthales</taxon>
        <taxon>Diaporthaceae</taxon>
        <taxon>Diaporthe</taxon>
        <taxon>Diaporthe eres species complex</taxon>
    </lineage>
</organism>
<keyword evidence="3" id="KW-1185">Reference proteome</keyword>
<dbReference type="SUPFAM" id="SSF53474">
    <property type="entry name" value="alpha/beta-Hydrolases"/>
    <property type="match status" value="1"/>
</dbReference>
<dbReference type="Pfam" id="PF12697">
    <property type="entry name" value="Abhydrolase_6"/>
    <property type="match status" value="1"/>
</dbReference>
<reference evidence="2 3" key="1">
    <citation type="submission" date="2024-02" db="EMBL/GenBank/DDBJ databases">
        <title>De novo assembly and annotation of 12 fungi associated with fruit tree decline syndrome in Ontario, Canada.</title>
        <authorList>
            <person name="Sulman M."/>
            <person name="Ellouze W."/>
            <person name="Ilyukhin E."/>
        </authorList>
    </citation>
    <scope>NUCLEOTIDE SEQUENCE [LARGE SCALE GENOMIC DNA]</scope>
    <source>
        <strain evidence="2 3">M169</strain>
    </source>
</reference>
<dbReference type="InterPro" id="IPR029058">
    <property type="entry name" value="AB_hydrolase_fold"/>
</dbReference>
<dbReference type="Proteomes" id="UP001430848">
    <property type="component" value="Unassembled WGS sequence"/>
</dbReference>
<evidence type="ECO:0000313" key="2">
    <source>
        <dbReference type="EMBL" id="KAK7742679.1"/>
    </source>
</evidence>
<dbReference type="PANTHER" id="PTHR37017:SF11">
    <property type="entry name" value="ESTERASE_LIPASE_THIOESTERASE DOMAIN-CONTAINING PROTEIN"/>
    <property type="match status" value="1"/>
</dbReference>
<protein>
    <recommendedName>
        <fullName evidence="1">AB hydrolase-1 domain-containing protein</fullName>
    </recommendedName>
</protein>